<sequence length="91" mass="9869">MIGLRIGLKMIGLMKTPSGAVKKKKTHVKRKKKRNIVKRKKKESTIIHAAITAVTAAVIGNVSHKPVLQIDVSCSPTSGCCLGFFIKISTK</sequence>
<evidence type="ECO:0000313" key="1">
    <source>
        <dbReference type="EMBL" id="OIK22850.1"/>
    </source>
</evidence>
<dbReference type="Proteomes" id="UP000180036">
    <property type="component" value="Unassembled WGS sequence"/>
</dbReference>
<dbReference type="AlphaFoldDB" id="A0AAP7N9U6"/>
<dbReference type="RefSeq" id="WP_071347135.1">
    <property type="nucleotide sequence ID" value="NZ_CP032146.1"/>
</dbReference>
<organism evidence="1 2">
    <name type="scientific">Bacillus amyloliquefaciens</name>
    <name type="common">Bacillus velezensis</name>
    <dbReference type="NCBI Taxonomy" id="1390"/>
    <lineage>
        <taxon>Bacteria</taxon>
        <taxon>Bacillati</taxon>
        <taxon>Bacillota</taxon>
        <taxon>Bacilli</taxon>
        <taxon>Bacillales</taxon>
        <taxon>Bacillaceae</taxon>
        <taxon>Bacillus</taxon>
        <taxon>Bacillus amyloliquefaciens group</taxon>
    </lineage>
</organism>
<reference evidence="1 2" key="1">
    <citation type="submission" date="2016-10" db="EMBL/GenBank/DDBJ databases">
        <authorList>
            <person name="Marach S."/>
            <person name="Prathuangwong S."/>
            <person name="Takikawa Y."/>
            <person name="Dohra H."/>
        </authorList>
    </citation>
    <scope>NUCLEOTIDE SEQUENCE [LARGE SCALE GENOMIC DNA]</scope>
    <source>
        <strain evidence="1 2">K2</strain>
    </source>
</reference>
<evidence type="ECO:0000313" key="2">
    <source>
        <dbReference type="Proteomes" id="UP000180036"/>
    </source>
</evidence>
<name>A0AAP7N9U6_BACAM</name>
<comment type="caution">
    <text evidence="1">The sequence shown here is derived from an EMBL/GenBank/DDBJ whole genome shotgun (WGS) entry which is preliminary data.</text>
</comment>
<gene>
    <name evidence="1" type="ORF">BKP66_04550</name>
</gene>
<dbReference type="EMBL" id="MOEA01000001">
    <property type="protein sequence ID" value="OIK22850.1"/>
    <property type="molecule type" value="Genomic_DNA"/>
</dbReference>
<proteinExistence type="predicted"/>
<accession>A0AAP7N9U6</accession>
<protein>
    <submittedName>
        <fullName evidence="1">Uncharacterized protein</fullName>
    </submittedName>
</protein>